<evidence type="ECO:0000256" key="6">
    <source>
        <dbReference type="ARBA" id="ARBA00022989"/>
    </source>
</evidence>
<keyword evidence="7 8" id="KW-0472">Membrane</keyword>
<feature type="transmembrane region" description="Helical" evidence="8">
    <location>
        <begin position="359"/>
        <end position="378"/>
    </location>
</feature>
<evidence type="ECO:0000313" key="10">
    <source>
        <dbReference type="EMBL" id="QUC07841.1"/>
    </source>
</evidence>
<dbReference type="Pfam" id="PF13231">
    <property type="entry name" value="PMT_2"/>
    <property type="match status" value="1"/>
</dbReference>
<keyword evidence="6 8" id="KW-1133">Transmembrane helix</keyword>
<keyword evidence="4 10" id="KW-0808">Transferase</keyword>
<organism evidence="10 11">
    <name type="scientific">Arachnia rubra</name>
    <dbReference type="NCBI Taxonomy" id="1547448"/>
    <lineage>
        <taxon>Bacteria</taxon>
        <taxon>Bacillati</taxon>
        <taxon>Actinomycetota</taxon>
        <taxon>Actinomycetes</taxon>
        <taxon>Propionibacteriales</taxon>
        <taxon>Propionibacteriaceae</taxon>
        <taxon>Arachnia</taxon>
    </lineage>
</organism>
<dbReference type="EMBL" id="CP072384">
    <property type="protein sequence ID" value="QUC07841.1"/>
    <property type="molecule type" value="Genomic_DNA"/>
</dbReference>
<feature type="transmembrane region" description="Helical" evidence="8">
    <location>
        <begin position="125"/>
        <end position="146"/>
    </location>
</feature>
<keyword evidence="11" id="KW-1185">Reference proteome</keyword>
<feature type="transmembrane region" description="Helical" evidence="8">
    <location>
        <begin position="390"/>
        <end position="408"/>
    </location>
</feature>
<dbReference type="InterPro" id="IPR038731">
    <property type="entry name" value="RgtA/B/C-like"/>
</dbReference>
<feature type="transmembrane region" description="Helical" evidence="8">
    <location>
        <begin position="205"/>
        <end position="229"/>
    </location>
</feature>
<feature type="domain" description="Glycosyltransferase RgtA/B/C/D-like" evidence="9">
    <location>
        <begin position="100"/>
        <end position="258"/>
    </location>
</feature>
<accession>A0ABX7Y4S5</accession>
<dbReference type="PANTHER" id="PTHR33908">
    <property type="entry name" value="MANNOSYLTRANSFERASE YKCB-RELATED"/>
    <property type="match status" value="1"/>
</dbReference>
<evidence type="ECO:0000259" key="9">
    <source>
        <dbReference type="Pfam" id="PF13231"/>
    </source>
</evidence>
<feature type="transmembrane region" description="Helical" evidence="8">
    <location>
        <begin position="241"/>
        <end position="263"/>
    </location>
</feature>
<dbReference type="GO" id="GO:0016757">
    <property type="term" value="F:glycosyltransferase activity"/>
    <property type="evidence" value="ECO:0007669"/>
    <property type="project" value="UniProtKB-KW"/>
</dbReference>
<sequence length="525" mass="58893">MKPAAVKLERLAQSQTLAELEPDLYERVSEEPPARRKVRLSKRAVRDLIWLLPVLIGSAVLHAWNMLRSPMPFDDEGTYVSQAWALATHGELSHYTYWYDHPPLGWMLLAAWNQPFRLFGIDEWVAGRIAMLVVHVMSCVLLYALARRLSAPRWAAVIAPVLFSTSPVMMDWGRLVLLDNIATPFLLGAWLLALDRRQRLSRFAVSAILLACAVLTKETTLLFAPAIFWSLLQSARSHRRYVVPIYLWLVTGMGLAYILFALMKNELFDGPGHLSLEWALRWQLVSRESSGSIFDPTSDVALKVASWLETDGIVLLAGVVAALLIVRWSRLRPLSLLLAVLWAVVVRGGYLPGPYPVGLIWPSALAVALCSARLLALLRKLRVGRAVRAGLIVVLAAAVAGTAGLAVTKSQKYLVEDKVSQYRQAKEWLLANTTADDITIVDNSLWFDLIIAGRPRKNVIWYQKPNSDTEVDSYLTNGWRDIDYVVLTLPLRQETYRQRATVSGALDHATLVARFDELEVYKVSH</sequence>
<evidence type="ECO:0000256" key="2">
    <source>
        <dbReference type="ARBA" id="ARBA00022475"/>
    </source>
</evidence>
<proteinExistence type="predicted"/>
<keyword evidence="5 8" id="KW-0812">Transmembrane</keyword>
<dbReference type="Proteomes" id="UP000678513">
    <property type="component" value="Chromosome"/>
</dbReference>
<protein>
    <submittedName>
        <fullName evidence="10">Glycosyltransferase family 39 protein</fullName>
        <ecNumber evidence="10">2.4.-.-</ecNumber>
    </submittedName>
</protein>
<comment type="subcellular location">
    <subcellularLocation>
        <location evidence="1">Cell membrane</location>
        <topology evidence="1">Multi-pass membrane protein</topology>
    </subcellularLocation>
</comment>
<feature type="transmembrane region" description="Helical" evidence="8">
    <location>
        <begin position="304"/>
        <end position="326"/>
    </location>
</feature>
<evidence type="ECO:0000256" key="3">
    <source>
        <dbReference type="ARBA" id="ARBA00022676"/>
    </source>
</evidence>
<gene>
    <name evidence="10" type="ORF">J5A65_13115</name>
</gene>
<evidence type="ECO:0000256" key="8">
    <source>
        <dbReference type="SAM" id="Phobius"/>
    </source>
</evidence>
<dbReference type="EC" id="2.4.-.-" evidence="10"/>
<evidence type="ECO:0000313" key="11">
    <source>
        <dbReference type="Proteomes" id="UP000678513"/>
    </source>
</evidence>
<dbReference type="PANTHER" id="PTHR33908:SF11">
    <property type="entry name" value="MEMBRANE PROTEIN"/>
    <property type="match status" value="1"/>
</dbReference>
<evidence type="ECO:0000256" key="7">
    <source>
        <dbReference type="ARBA" id="ARBA00023136"/>
    </source>
</evidence>
<reference evidence="10 11" key="1">
    <citation type="submission" date="2021-03" db="EMBL/GenBank/DDBJ databases">
        <title>Human Oral Microbial Genomes.</title>
        <authorList>
            <person name="Johnston C.D."/>
            <person name="Chen T."/>
            <person name="Dewhirst F.E."/>
        </authorList>
    </citation>
    <scope>NUCLEOTIDE SEQUENCE [LARGE SCALE GENOMIC DNA]</scope>
    <source>
        <strain evidence="10 11">DSMZ 100122</strain>
    </source>
</reference>
<feature type="transmembrane region" description="Helical" evidence="8">
    <location>
        <begin position="333"/>
        <end position="353"/>
    </location>
</feature>
<dbReference type="InterPro" id="IPR050297">
    <property type="entry name" value="LipidA_mod_glycosyltrf_83"/>
</dbReference>
<keyword evidence="3 10" id="KW-0328">Glycosyltransferase</keyword>
<dbReference type="RefSeq" id="WP_212322876.1">
    <property type="nucleotide sequence ID" value="NZ_AP024463.1"/>
</dbReference>
<feature type="transmembrane region" description="Helical" evidence="8">
    <location>
        <begin position="44"/>
        <end position="64"/>
    </location>
</feature>
<feature type="transmembrane region" description="Helical" evidence="8">
    <location>
        <begin position="175"/>
        <end position="193"/>
    </location>
</feature>
<keyword evidence="2" id="KW-1003">Cell membrane</keyword>
<evidence type="ECO:0000256" key="4">
    <source>
        <dbReference type="ARBA" id="ARBA00022679"/>
    </source>
</evidence>
<evidence type="ECO:0000256" key="1">
    <source>
        <dbReference type="ARBA" id="ARBA00004651"/>
    </source>
</evidence>
<name>A0ABX7Y4S5_9ACTN</name>
<evidence type="ECO:0000256" key="5">
    <source>
        <dbReference type="ARBA" id="ARBA00022692"/>
    </source>
</evidence>